<protein>
    <submittedName>
        <fullName evidence="1">Uncharacterized protein</fullName>
    </submittedName>
</protein>
<evidence type="ECO:0000313" key="1">
    <source>
        <dbReference type="EMBL" id="CBY92798.1"/>
    </source>
</evidence>
<gene>
    <name evidence="1" type="ordered locus">HF1_07900</name>
</gene>
<reference evidence="1 2" key="1">
    <citation type="journal article" date="2011" name="J. Bacteriol.">
        <title>Complete genome sequence of Mycoplasma haemofelis, a hemotropic mycoplasma.</title>
        <authorList>
            <person name="Barker E.N."/>
            <person name="Helps C.R."/>
            <person name="Peters I.R."/>
            <person name="Darby A.C."/>
            <person name="Radford A.D."/>
            <person name="Tasker S."/>
        </authorList>
    </citation>
    <scope>NUCLEOTIDE SEQUENCE [LARGE SCALE GENOMIC DNA]</scope>
    <source>
        <strain evidence="1 2">Langford 1</strain>
    </source>
</reference>
<dbReference type="KEGG" id="mha:HF1_07900"/>
<evidence type="ECO:0000313" key="2">
    <source>
        <dbReference type="Proteomes" id="UP000008637"/>
    </source>
</evidence>
<dbReference type="EMBL" id="FR773153">
    <property type="protein sequence ID" value="CBY92798.1"/>
    <property type="molecule type" value="Genomic_DNA"/>
</dbReference>
<dbReference type="AlphaFoldDB" id="E8ZI27"/>
<proteinExistence type="predicted"/>
<name>E8ZI27_MYCHL</name>
<dbReference type="OrthoDB" id="9853221at2"/>
<dbReference type="Proteomes" id="UP000008637">
    <property type="component" value="Chromosome"/>
</dbReference>
<keyword evidence="2" id="KW-1185">Reference proteome</keyword>
<organism evidence="1 2">
    <name type="scientific">Mycoplasma haemofelis (strain Langford 1)</name>
    <name type="common">Haemobartonella felis</name>
    <dbReference type="NCBI Taxonomy" id="941640"/>
    <lineage>
        <taxon>Bacteria</taxon>
        <taxon>Bacillati</taxon>
        <taxon>Mycoplasmatota</taxon>
        <taxon>Mollicutes</taxon>
        <taxon>Mycoplasmataceae</taxon>
        <taxon>Mycoplasma</taxon>
    </lineage>
</organism>
<accession>E8ZI27</accession>
<dbReference type="HOGENOM" id="CLU_1883449_0_0_14"/>
<sequence>MEVKYLLTGLAAGGGGAGAAGLYAMHNNKQPEKKEEKKSTSFSEYLKGKGKTILDTAGTTHTNEWNGKKTAYGNAGDGELITKIQDSQEIAIQKGSTISVEDLKGWCGRKASSTFSSESDGEYKKFLKWCVKESE</sequence>